<dbReference type="STRING" id="401473.BDP_2036"/>
<dbReference type="Pfam" id="PF14307">
    <property type="entry name" value="Glyco_tran_WbsX"/>
    <property type="match status" value="1"/>
</dbReference>
<dbReference type="EMBL" id="CP001750">
    <property type="protein sequence ID" value="ADB10606.1"/>
    <property type="molecule type" value="Genomic_DNA"/>
</dbReference>
<dbReference type="Proteomes" id="UP000008693">
    <property type="component" value="Chromosome"/>
</dbReference>
<dbReference type="GO" id="GO:0016740">
    <property type="term" value="F:transferase activity"/>
    <property type="evidence" value="ECO:0007669"/>
    <property type="project" value="UniProtKB-KW"/>
</dbReference>
<gene>
    <name evidence="1" type="ordered locus">BDP_2036</name>
</gene>
<dbReference type="HOGENOM" id="CLU_038570_0_0_11"/>
<reference evidence="1 2" key="1">
    <citation type="journal article" date="2009" name="PLoS Genet.">
        <title>The Bifidobacterium dentium Bd1 genome sequence reflects its genetic adaptation to the human oral cavity.</title>
        <authorList>
            <person name="Ventura M."/>
            <person name="Turroni F."/>
            <person name="Zomer A."/>
            <person name="Foroni E."/>
            <person name="Giubellini V."/>
            <person name="Bottacini F."/>
            <person name="Canchaya C."/>
            <person name="Claesson M.J."/>
            <person name="He F."/>
            <person name="Mantzourani M."/>
            <person name="Mulas L."/>
            <person name="Ferrarini A."/>
            <person name="Gao B."/>
            <person name="Delledonne M."/>
            <person name="Henrissat B."/>
            <person name="Coutinho P."/>
            <person name="Oggioni M."/>
            <person name="Gupta R.S."/>
            <person name="Zhang Z."/>
            <person name="Beighton D."/>
            <person name="Fitzgerald G.F."/>
            <person name="O'Toole P.W."/>
            <person name="van Sinderen D."/>
        </authorList>
    </citation>
    <scope>NUCLEOTIDE SEQUENCE [LARGE SCALE GENOMIC DNA]</scope>
    <source>
        <strain evidence="2">ATCC 27534 / DSM 20436 / JCM 1195 / Bd1</strain>
    </source>
</reference>
<dbReference type="GeneID" id="31607168"/>
<dbReference type="CDD" id="cd11579">
    <property type="entry name" value="Glyco_tran_WbsX"/>
    <property type="match status" value="1"/>
</dbReference>
<keyword evidence="1" id="KW-0808">Transferase</keyword>
<proteinExistence type="predicted"/>
<evidence type="ECO:0000313" key="1">
    <source>
        <dbReference type="EMBL" id="ADB10606.1"/>
    </source>
</evidence>
<dbReference type="RefSeq" id="WP_012902529.1">
    <property type="nucleotide sequence ID" value="NC_013714.1"/>
</dbReference>
<dbReference type="InterPro" id="IPR032719">
    <property type="entry name" value="WbsX"/>
</dbReference>
<dbReference type="AlphaFoldDB" id="D2Q6R5"/>
<name>D2Q6R5_BIFDB</name>
<accession>D2Q6R5</accession>
<protein>
    <submittedName>
        <fullName evidence="1">Glycosyltransferase</fullName>
    </submittedName>
</protein>
<organism evidence="1 2">
    <name type="scientific">Bifidobacterium dentium (strain ATCC 27534 / DSM 20436 / JCM 1195 / Bd1)</name>
    <dbReference type="NCBI Taxonomy" id="401473"/>
    <lineage>
        <taxon>Bacteria</taxon>
        <taxon>Bacillati</taxon>
        <taxon>Actinomycetota</taxon>
        <taxon>Actinomycetes</taxon>
        <taxon>Bifidobacteriales</taxon>
        <taxon>Bifidobacteriaceae</taxon>
        <taxon>Bifidobacterium</taxon>
    </lineage>
</organism>
<dbReference type="PANTHER" id="PTHR41244">
    <property type="entry name" value="RHAMNAN SYNTHESIS F"/>
    <property type="match status" value="1"/>
</dbReference>
<evidence type="ECO:0000313" key="2">
    <source>
        <dbReference type="Proteomes" id="UP000008693"/>
    </source>
</evidence>
<dbReference type="KEGG" id="bde:BDP_2036"/>
<dbReference type="eggNOG" id="COG0457">
    <property type="taxonomic scope" value="Bacteria"/>
</dbReference>
<sequence length="349" mass="41898">MKTFAIHLPQFHTFPENDRWWGKGFTEWTNVKKAKPLYEGHSQPLIPINSHYYDLSNPEEMTRQHRLAAQYGIDGFVYYHYWFNGKKLMEKPVEDLLTNKEAKQQYCLCWANEPWTRAWDGKNKEILMPQTFGGQEDWLNHIRYLISFFKDERYLRIQGRPVFFVYSPKNIPNFDNMIEFWDSYLERCGEEKIYLIEYISSFNPKAFSDYSKAVFEFEPLYSAHYEISFLKQADRFIDKKMKRLDCLDYDYLWNRILNKQRKYGTRQIVRSAFTNFDNSPRKGTRAFITQGSSYTKFADYLNQLIHSNRQDYMDFTVINAWNEWGEGAILEPTESDQYGWLQAVKDAVQ</sequence>
<keyword evidence="2" id="KW-1185">Reference proteome</keyword>
<dbReference type="PANTHER" id="PTHR41244:SF1">
    <property type="entry name" value="GLYCOSYLTRANSFERASE"/>
    <property type="match status" value="1"/>
</dbReference>
<dbReference type="Gene3D" id="3.20.20.80">
    <property type="entry name" value="Glycosidases"/>
    <property type="match status" value="1"/>
</dbReference>